<keyword evidence="2" id="KW-1185">Reference proteome</keyword>
<protein>
    <recommendedName>
        <fullName evidence="3">Knotted 1-binding protein 36</fullName>
    </recommendedName>
</protein>
<reference evidence="1 2" key="1">
    <citation type="submission" date="2018-10" db="EMBL/GenBank/DDBJ databases">
        <title>A high-quality apple genome assembly.</title>
        <authorList>
            <person name="Hu J."/>
        </authorList>
    </citation>
    <scope>NUCLEOTIDE SEQUENCE [LARGE SCALE GENOMIC DNA]</scope>
    <source>
        <strain evidence="2">cv. HFTH1</strain>
        <tissue evidence="1">Young leaf</tissue>
    </source>
</reference>
<dbReference type="PANTHER" id="PTHR35500:SF1">
    <property type="entry name" value="OS03G0108700 PROTEIN"/>
    <property type="match status" value="1"/>
</dbReference>
<name>A0A498KW35_MALDO</name>
<gene>
    <name evidence="1" type="ORF">DVH24_027365</name>
</gene>
<dbReference type="AlphaFoldDB" id="A0A498KW35"/>
<comment type="caution">
    <text evidence="1">The sequence shown here is derived from an EMBL/GenBank/DDBJ whole genome shotgun (WGS) entry which is preliminary data.</text>
</comment>
<dbReference type="EMBL" id="RDQH01000128">
    <property type="protein sequence ID" value="RXI09895.1"/>
    <property type="molecule type" value="Genomic_DNA"/>
</dbReference>
<proteinExistence type="predicted"/>
<dbReference type="Proteomes" id="UP000290289">
    <property type="component" value="Unassembled WGS sequence"/>
</dbReference>
<dbReference type="PANTHER" id="PTHR35500">
    <property type="entry name" value="OS03G0108700 PROTEIN"/>
    <property type="match status" value="1"/>
</dbReference>
<evidence type="ECO:0000313" key="2">
    <source>
        <dbReference type="Proteomes" id="UP000290289"/>
    </source>
</evidence>
<organism evidence="1 2">
    <name type="scientific">Malus domestica</name>
    <name type="common">Apple</name>
    <name type="synonym">Pyrus malus</name>
    <dbReference type="NCBI Taxonomy" id="3750"/>
    <lineage>
        <taxon>Eukaryota</taxon>
        <taxon>Viridiplantae</taxon>
        <taxon>Streptophyta</taxon>
        <taxon>Embryophyta</taxon>
        <taxon>Tracheophyta</taxon>
        <taxon>Spermatophyta</taxon>
        <taxon>Magnoliopsida</taxon>
        <taxon>eudicotyledons</taxon>
        <taxon>Gunneridae</taxon>
        <taxon>Pentapetalae</taxon>
        <taxon>rosids</taxon>
        <taxon>fabids</taxon>
        <taxon>Rosales</taxon>
        <taxon>Rosaceae</taxon>
        <taxon>Amygdaloideae</taxon>
        <taxon>Maleae</taxon>
        <taxon>Malus</taxon>
    </lineage>
</organism>
<evidence type="ECO:0008006" key="3">
    <source>
        <dbReference type="Google" id="ProtNLM"/>
    </source>
</evidence>
<accession>A0A498KW35</accession>
<sequence>MRTSRWLRHINPPFGGREDSQRHLTFPCPLSYNSPVAEIEPKTLELEAEFPRILKLETETDILNRRPHRAVSHIEIESLKEGEGVMIGSEMDQKEEFEGIVAGSEEVELAIAHILEKIERFTQLVSESLESGKTMFQKISDEFEERMIMVHKEQIEKWQEEIRELRMLDASNEDANVVLHNARHVFQNANLDS</sequence>
<evidence type="ECO:0000313" key="1">
    <source>
        <dbReference type="EMBL" id="RXI09895.1"/>
    </source>
</evidence>